<organism evidence="10 11">
    <name type="scientific">Aerophobetes bacterium</name>
    <dbReference type="NCBI Taxonomy" id="2030807"/>
    <lineage>
        <taxon>Bacteria</taxon>
        <taxon>Candidatus Aerophobota</taxon>
    </lineage>
</organism>
<evidence type="ECO:0000259" key="9">
    <source>
        <dbReference type="SMART" id="SM00790"/>
    </source>
</evidence>
<sequence>MYGFQGTMLIVDLTQGKVLTEKLDERFTRNYIGGVGFGIRLLYDRLEPGVDPLSPENMLVFASGPLSALGFMGSTGMSIVSKSPLTELIGDSDLRGSFGRDLKSCGYDALIVSGSAKSPVYLELTDGSVQIKDAGDLWGKTTAEVQSILSRRNEKGFRILSIGPAGEKLVKYACISGDVRFFAGRLGMGAVMGAKNLKAIVMKGEKETPIADPQAMKNLMKEIHYEVLHDGSCDTLSKYGTWNNTGPSNLKGTLPTKNFQRTTFDEIDQIDGDAMLSRIYAGDRTCPGCPIGCRRVVKSEQPYRVSPQYGGPQYETVAALGPTVLLGDAVAIAKANELCNLYGLDTISTGVTIAFAMECTEKGVLTDKDLGMHLKWGDPEGILQIIRMIAFREGAGDVLAEGVKRASEKIGRGSEEWAMHVKGLEIPMHDPRGKKGIALAYATAIKGADHESAMHDDVFERENALPELGYVKPMGRKEYQGKPLLVKKTQDLWGILSDALPICKFPMAPPRPLKPNRLVSALNFVTGWDVSLEEFLRVGERIFNLGRLFNVREGADRTLDMLPNRFSEPTPGGASAGETITKENLERMLDEYYGHRGWSKDGVPTEETLKRLELKAP</sequence>
<evidence type="ECO:0000256" key="6">
    <source>
        <dbReference type="ARBA" id="ARBA00023004"/>
    </source>
</evidence>
<dbReference type="Pfam" id="PF01314">
    <property type="entry name" value="AFOR_C"/>
    <property type="match status" value="1"/>
</dbReference>
<reference evidence="10 11" key="1">
    <citation type="submission" date="2019-03" db="EMBL/GenBank/DDBJ databases">
        <title>Metabolic potential of uncultured bacteria and archaea associated with petroleum seepage in deep-sea sediments.</title>
        <authorList>
            <person name="Dong X."/>
            <person name="Hubert C."/>
        </authorList>
    </citation>
    <scope>NUCLEOTIDE SEQUENCE [LARGE SCALE GENOMIC DNA]</scope>
    <source>
        <strain evidence="10">E29_bin52</strain>
    </source>
</reference>
<evidence type="ECO:0000256" key="8">
    <source>
        <dbReference type="ARBA" id="ARBA00049934"/>
    </source>
</evidence>
<dbReference type="AlphaFoldDB" id="A0A523W703"/>
<dbReference type="PANTHER" id="PTHR30038">
    <property type="entry name" value="ALDEHYDE FERREDOXIN OXIDOREDUCTASE"/>
    <property type="match status" value="1"/>
</dbReference>
<dbReference type="SUPFAM" id="SSF56228">
    <property type="entry name" value="Aldehyde ferredoxin oxidoreductase, N-terminal domain"/>
    <property type="match status" value="1"/>
</dbReference>
<evidence type="ECO:0000256" key="7">
    <source>
        <dbReference type="ARBA" id="ARBA00023014"/>
    </source>
</evidence>
<dbReference type="GO" id="GO:0046872">
    <property type="term" value="F:metal ion binding"/>
    <property type="evidence" value="ECO:0007669"/>
    <property type="project" value="UniProtKB-KW"/>
</dbReference>
<dbReference type="Gene3D" id="1.10.569.10">
    <property type="entry name" value="Aldehyde Ferredoxin Oxidoreductase Protein, subunit A, domain 2"/>
    <property type="match status" value="1"/>
</dbReference>
<keyword evidence="5" id="KW-0560">Oxidoreductase</keyword>
<evidence type="ECO:0000256" key="3">
    <source>
        <dbReference type="ARBA" id="ARBA00022485"/>
    </source>
</evidence>
<evidence type="ECO:0000256" key="2">
    <source>
        <dbReference type="ARBA" id="ARBA00011032"/>
    </source>
</evidence>
<dbReference type="InterPro" id="IPR013985">
    <property type="entry name" value="Ald_Fedxn_OxRdtase_dom3"/>
</dbReference>
<keyword evidence="7" id="KW-0411">Iron-sulfur</keyword>
<dbReference type="InterPro" id="IPR036503">
    <property type="entry name" value="Ald_Fedxn_OxRdtase_N_sf"/>
</dbReference>
<dbReference type="EMBL" id="SOIZ01000160">
    <property type="protein sequence ID" value="TET62781.1"/>
    <property type="molecule type" value="Genomic_DNA"/>
</dbReference>
<evidence type="ECO:0000256" key="5">
    <source>
        <dbReference type="ARBA" id="ARBA00023002"/>
    </source>
</evidence>
<dbReference type="InterPro" id="IPR001203">
    <property type="entry name" value="OxRdtase_Ald_Fedxn_C"/>
</dbReference>
<dbReference type="GO" id="GO:0016625">
    <property type="term" value="F:oxidoreductase activity, acting on the aldehyde or oxo group of donors, iron-sulfur protein as acceptor"/>
    <property type="evidence" value="ECO:0007669"/>
    <property type="project" value="InterPro"/>
</dbReference>
<keyword evidence="6" id="KW-0408">Iron</keyword>
<dbReference type="GO" id="GO:0009055">
    <property type="term" value="F:electron transfer activity"/>
    <property type="evidence" value="ECO:0007669"/>
    <property type="project" value="InterPro"/>
</dbReference>
<dbReference type="Gene3D" id="3.60.9.10">
    <property type="entry name" value="Aldehyde ferredoxin oxidoreductase, N-terminal domain"/>
    <property type="match status" value="1"/>
</dbReference>
<keyword evidence="3" id="KW-0004">4Fe-4S</keyword>
<protein>
    <submittedName>
        <fullName evidence="10">Aldehyde ferredoxin oxidoreductase</fullName>
    </submittedName>
</protein>
<dbReference type="PANTHER" id="PTHR30038:SF0">
    <property type="entry name" value="TUNGSTEN-CONTAINING ALDEHYDE FERREDOXIN OXIDOREDUCTASE"/>
    <property type="match status" value="1"/>
</dbReference>
<evidence type="ECO:0000256" key="1">
    <source>
        <dbReference type="ARBA" id="ARBA00001966"/>
    </source>
</evidence>
<proteinExistence type="inferred from homology"/>
<comment type="caution">
    <text evidence="10">The sequence shown here is derived from an EMBL/GenBank/DDBJ whole genome shotgun (WGS) entry which is preliminary data.</text>
</comment>
<dbReference type="GO" id="GO:0051539">
    <property type="term" value="F:4 iron, 4 sulfur cluster binding"/>
    <property type="evidence" value="ECO:0007669"/>
    <property type="project" value="UniProtKB-KW"/>
</dbReference>
<accession>A0A523W703</accession>
<dbReference type="SUPFAM" id="SSF48310">
    <property type="entry name" value="Aldehyde ferredoxin oxidoreductase, C-terminal domains"/>
    <property type="match status" value="1"/>
</dbReference>
<comment type="similarity">
    <text evidence="2">Belongs to the AOR/FOR family.</text>
</comment>
<evidence type="ECO:0000313" key="11">
    <source>
        <dbReference type="Proteomes" id="UP000319130"/>
    </source>
</evidence>
<feature type="domain" description="Aldehyde ferredoxin oxidoreductase N-terminal" evidence="9">
    <location>
        <begin position="4"/>
        <end position="206"/>
    </location>
</feature>
<dbReference type="InterPro" id="IPR013983">
    <property type="entry name" value="Ald_Fedxn_OxRdtase_N"/>
</dbReference>
<dbReference type="InterPro" id="IPR036021">
    <property type="entry name" value="Tungsten_al_ferr_oxy-like_C"/>
</dbReference>
<comment type="cofactor">
    <cofactor evidence="8">
        <name>tungstopterin</name>
        <dbReference type="ChEBI" id="CHEBI:30402"/>
    </cofactor>
</comment>
<keyword evidence="4" id="KW-0479">Metal-binding</keyword>
<gene>
    <name evidence="10" type="ORF">E3J48_03770</name>
</gene>
<comment type="cofactor">
    <cofactor evidence="1">
        <name>[4Fe-4S] cluster</name>
        <dbReference type="ChEBI" id="CHEBI:49883"/>
    </cofactor>
</comment>
<dbReference type="SMART" id="SM00790">
    <property type="entry name" value="AFOR_N"/>
    <property type="match status" value="1"/>
</dbReference>
<dbReference type="Proteomes" id="UP000319130">
    <property type="component" value="Unassembled WGS sequence"/>
</dbReference>
<dbReference type="InterPro" id="IPR051919">
    <property type="entry name" value="W-dependent_AOR"/>
</dbReference>
<dbReference type="Gene3D" id="1.10.599.10">
    <property type="entry name" value="Aldehyde Ferredoxin Oxidoreductase Protein, subunit A, domain 3"/>
    <property type="match status" value="1"/>
</dbReference>
<dbReference type="Pfam" id="PF02730">
    <property type="entry name" value="AFOR_N"/>
    <property type="match status" value="1"/>
</dbReference>
<evidence type="ECO:0000256" key="4">
    <source>
        <dbReference type="ARBA" id="ARBA00022723"/>
    </source>
</evidence>
<dbReference type="InterPro" id="IPR013984">
    <property type="entry name" value="Ald_Fedxn_OxRdtase_dom2"/>
</dbReference>
<evidence type="ECO:0000313" key="10">
    <source>
        <dbReference type="EMBL" id="TET62781.1"/>
    </source>
</evidence>
<name>A0A523W703_UNCAE</name>